<dbReference type="GO" id="GO:0045892">
    <property type="term" value="P:negative regulation of DNA-templated transcription"/>
    <property type="evidence" value="ECO:0007669"/>
    <property type="project" value="TreeGrafter"/>
</dbReference>
<dbReference type="PANTHER" id="PTHR44846">
    <property type="entry name" value="MANNOSYL-D-GLYCERATE TRANSPORT/METABOLISM SYSTEM REPRESSOR MNGR-RELATED"/>
    <property type="match status" value="1"/>
</dbReference>
<reference evidence="5 6" key="1">
    <citation type="submission" date="2015-09" db="EMBL/GenBank/DDBJ databases">
        <authorList>
            <consortium name="Pathogen Informatics"/>
        </authorList>
    </citation>
    <scope>NUCLEOTIDE SEQUENCE [LARGE SCALE GENOMIC DNA]</scope>
    <source>
        <strain evidence="5 6">2789STDY5608823</strain>
    </source>
</reference>
<dbReference type="RefSeq" id="WP_055285265.1">
    <property type="nucleotide sequence ID" value="NZ_CYYP01000002.1"/>
</dbReference>
<dbReference type="PROSITE" id="PS50949">
    <property type="entry name" value="HTH_GNTR"/>
    <property type="match status" value="1"/>
</dbReference>
<dbReference type="InterPro" id="IPR028978">
    <property type="entry name" value="Chorismate_lyase_/UTRA_dom_sf"/>
</dbReference>
<organism evidence="5 6">
    <name type="scientific">Collinsella aerofaciens</name>
    <dbReference type="NCBI Taxonomy" id="74426"/>
    <lineage>
        <taxon>Bacteria</taxon>
        <taxon>Bacillati</taxon>
        <taxon>Actinomycetota</taxon>
        <taxon>Coriobacteriia</taxon>
        <taxon>Coriobacteriales</taxon>
        <taxon>Coriobacteriaceae</taxon>
        <taxon>Collinsella</taxon>
    </lineage>
</organism>
<dbReference type="Pfam" id="PF07702">
    <property type="entry name" value="UTRA"/>
    <property type="match status" value="1"/>
</dbReference>
<dbReference type="Gene3D" id="3.40.1410.10">
    <property type="entry name" value="Chorismate lyase-like"/>
    <property type="match status" value="1"/>
</dbReference>
<dbReference type="SMART" id="SM00866">
    <property type="entry name" value="UTRA"/>
    <property type="match status" value="1"/>
</dbReference>
<dbReference type="InterPro" id="IPR000524">
    <property type="entry name" value="Tscrpt_reg_HTH_GntR"/>
</dbReference>
<evidence type="ECO:0000256" key="2">
    <source>
        <dbReference type="ARBA" id="ARBA00023125"/>
    </source>
</evidence>
<protein>
    <submittedName>
        <fullName evidence="5">Uncharacterized HTH-type transcriptional regulator yurK</fullName>
    </submittedName>
</protein>
<dbReference type="InterPro" id="IPR011663">
    <property type="entry name" value="UTRA"/>
</dbReference>
<keyword evidence="1" id="KW-0805">Transcription regulation</keyword>
<sequence>MSTSSKKNLTQYERLAGTLRDRIAAGIYARGDKLPSEMELMNESGLSRSTVRHALKVLVDEGLVRTERGRGAFVADTPALHENNLVFSSYTKQIEGQGLKPTTRTVDSGFAKATGSIAKFFDATVGSKLVKLVRLRYLDDMPLCLETTYLPPSFEALIDRNMDGSLYATLRQEFHRAPAQGHKTFEVCYASQNEAFLLNVARGQALILITDYVYDTDGRPLHVSKRIQRTDRAKYAEPIG</sequence>
<dbReference type="EMBL" id="CYYP01000002">
    <property type="protein sequence ID" value="CUN46875.1"/>
    <property type="molecule type" value="Genomic_DNA"/>
</dbReference>
<proteinExistence type="predicted"/>
<name>A0A173X8A4_9ACTN</name>
<dbReference type="Gene3D" id="1.10.10.10">
    <property type="entry name" value="Winged helix-like DNA-binding domain superfamily/Winged helix DNA-binding domain"/>
    <property type="match status" value="1"/>
</dbReference>
<keyword evidence="2" id="KW-0238">DNA-binding</keyword>
<dbReference type="GO" id="GO:0003700">
    <property type="term" value="F:DNA-binding transcription factor activity"/>
    <property type="evidence" value="ECO:0007669"/>
    <property type="project" value="InterPro"/>
</dbReference>
<dbReference type="InterPro" id="IPR036388">
    <property type="entry name" value="WH-like_DNA-bd_sf"/>
</dbReference>
<dbReference type="Pfam" id="PF00392">
    <property type="entry name" value="GntR"/>
    <property type="match status" value="1"/>
</dbReference>
<evidence type="ECO:0000256" key="3">
    <source>
        <dbReference type="ARBA" id="ARBA00023163"/>
    </source>
</evidence>
<evidence type="ECO:0000313" key="5">
    <source>
        <dbReference type="EMBL" id="CUN46875.1"/>
    </source>
</evidence>
<dbReference type="SUPFAM" id="SSF46785">
    <property type="entry name" value="Winged helix' DNA-binding domain"/>
    <property type="match status" value="1"/>
</dbReference>
<gene>
    <name evidence="5" type="primary">yurK_1</name>
    <name evidence="5" type="ORF">ERS852381_00241</name>
</gene>
<evidence type="ECO:0000259" key="4">
    <source>
        <dbReference type="PROSITE" id="PS50949"/>
    </source>
</evidence>
<dbReference type="PANTHER" id="PTHR44846:SF1">
    <property type="entry name" value="MANNOSYL-D-GLYCERATE TRANSPORT_METABOLISM SYSTEM REPRESSOR MNGR-RELATED"/>
    <property type="match status" value="1"/>
</dbReference>
<feature type="domain" description="HTH gntR-type" evidence="4">
    <location>
        <begin position="9"/>
        <end position="77"/>
    </location>
</feature>
<dbReference type="PRINTS" id="PR00035">
    <property type="entry name" value="HTHGNTR"/>
</dbReference>
<dbReference type="AlphaFoldDB" id="A0A173X8A4"/>
<keyword evidence="3" id="KW-0804">Transcription</keyword>
<evidence type="ECO:0000313" key="6">
    <source>
        <dbReference type="Proteomes" id="UP000095468"/>
    </source>
</evidence>
<accession>A0A173X8A4</accession>
<dbReference type="SMART" id="SM00345">
    <property type="entry name" value="HTH_GNTR"/>
    <property type="match status" value="1"/>
</dbReference>
<dbReference type="Proteomes" id="UP000095468">
    <property type="component" value="Unassembled WGS sequence"/>
</dbReference>
<dbReference type="InterPro" id="IPR050679">
    <property type="entry name" value="Bact_HTH_transcr_reg"/>
</dbReference>
<dbReference type="GO" id="GO:0003677">
    <property type="term" value="F:DNA binding"/>
    <property type="evidence" value="ECO:0007669"/>
    <property type="project" value="UniProtKB-KW"/>
</dbReference>
<dbReference type="CDD" id="cd07377">
    <property type="entry name" value="WHTH_GntR"/>
    <property type="match status" value="1"/>
</dbReference>
<dbReference type="InterPro" id="IPR036390">
    <property type="entry name" value="WH_DNA-bd_sf"/>
</dbReference>
<dbReference type="SUPFAM" id="SSF64288">
    <property type="entry name" value="Chorismate lyase-like"/>
    <property type="match status" value="1"/>
</dbReference>
<evidence type="ECO:0000256" key="1">
    <source>
        <dbReference type="ARBA" id="ARBA00023015"/>
    </source>
</evidence>